<proteinExistence type="predicted"/>
<accession>A0A1G7EWZ4</accession>
<keyword evidence="1" id="KW-0472">Membrane</keyword>
<feature type="transmembrane region" description="Helical" evidence="1">
    <location>
        <begin position="20"/>
        <end position="46"/>
    </location>
</feature>
<evidence type="ECO:0000256" key="1">
    <source>
        <dbReference type="SAM" id="Phobius"/>
    </source>
</evidence>
<dbReference type="AlphaFoldDB" id="A0A1G7EWZ4"/>
<gene>
    <name evidence="2" type="ORF">SAMN05421878_1274</name>
</gene>
<reference evidence="3" key="1">
    <citation type="submission" date="2016-10" db="EMBL/GenBank/DDBJ databases">
        <authorList>
            <person name="Varghese N."/>
        </authorList>
    </citation>
    <scope>NUCLEOTIDE SEQUENCE [LARGE SCALE GENOMIC DNA]</scope>
    <source>
        <strain evidence="3">DSM 20639</strain>
    </source>
</reference>
<dbReference type="Proteomes" id="UP000182744">
    <property type="component" value="Unassembled WGS sequence"/>
</dbReference>
<sequence length="63" mass="6972">MGKLIGSHRDPAQQFSFSRLGWTLLRGGLSLIALLLAVSFISFVLISLSPIDPVEDLTPCWWT</sequence>
<dbReference type="EMBL" id="FNAU01000027">
    <property type="protein sequence ID" value="SDE68162.1"/>
    <property type="molecule type" value="Genomic_DNA"/>
</dbReference>
<protein>
    <submittedName>
        <fullName evidence="2">Uncharacterized protein</fullName>
    </submittedName>
</protein>
<organism evidence="2 3">
    <name type="scientific">Actinobaculum suis</name>
    <dbReference type="NCBI Taxonomy" id="1657"/>
    <lineage>
        <taxon>Bacteria</taxon>
        <taxon>Bacillati</taxon>
        <taxon>Actinomycetota</taxon>
        <taxon>Actinomycetes</taxon>
        <taxon>Actinomycetales</taxon>
        <taxon>Actinomycetaceae</taxon>
        <taxon>Actinobaculum</taxon>
    </lineage>
</organism>
<keyword evidence="3" id="KW-1185">Reference proteome</keyword>
<keyword evidence="1" id="KW-0812">Transmembrane</keyword>
<name>A0A1G7EWZ4_9ACTO</name>
<keyword evidence="1" id="KW-1133">Transmembrane helix</keyword>
<evidence type="ECO:0000313" key="2">
    <source>
        <dbReference type="EMBL" id="SDE68162.1"/>
    </source>
</evidence>
<evidence type="ECO:0000313" key="3">
    <source>
        <dbReference type="Proteomes" id="UP000182744"/>
    </source>
</evidence>